<dbReference type="EMBL" id="JAEHOC010000069">
    <property type="protein sequence ID" value="KAG2424118.1"/>
    <property type="molecule type" value="Genomic_DNA"/>
</dbReference>
<evidence type="ECO:0000313" key="3">
    <source>
        <dbReference type="EMBL" id="KAG2424118.1"/>
    </source>
</evidence>
<feature type="compositionally biased region" description="Low complexity" evidence="1">
    <location>
        <begin position="265"/>
        <end position="280"/>
    </location>
</feature>
<gene>
    <name evidence="3" type="ORF">HXX76_014792</name>
</gene>
<accession>A0A835SB96</accession>
<name>A0A835SB96_CHLIN</name>
<feature type="compositionally biased region" description="Low complexity" evidence="1">
    <location>
        <begin position="447"/>
        <end position="464"/>
    </location>
</feature>
<organism evidence="3 4">
    <name type="scientific">Chlamydomonas incerta</name>
    <dbReference type="NCBI Taxonomy" id="51695"/>
    <lineage>
        <taxon>Eukaryota</taxon>
        <taxon>Viridiplantae</taxon>
        <taxon>Chlorophyta</taxon>
        <taxon>core chlorophytes</taxon>
        <taxon>Chlorophyceae</taxon>
        <taxon>CS clade</taxon>
        <taxon>Chlamydomonadales</taxon>
        <taxon>Chlamydomonadaceae</taxon>
        <taxon>Chlamydomonas</taxon>
    </lineage>
</organism>
<feature type="region of interest" description="Disordered" evidence="1">
    <location>
        <begin position="305"/>
        <end position="334"/>
    </location>
</feature>
<dbReference type="AlphaFoldDB" id="A0A835SB96"/>
<feature type="chain" id="PRO_5032302582" evidence="2">
    <location>
        <begin position="18"/>
        <end position="702"/>
    </location>
</feature>
<keyword evidence="2" id="KW-0732">Signal</keyword>
<feature type="region of interest" description="Disordered" evidence="1">
    <location>
        <begin position="265"/>
        <end position="291"/>
    </location>
</feature>
<dbReference type="OrthoDB" id="548813at2759"/>
<feature type="compositionally biased region" description="Gly residues" evidence="1">
    <location>
        <begin position="429"/>
        <end position="446"/>
    </location>
</feature>
<reference evidence="3" key="1">
    <citation type="journal article" date="2020" name="bioRxiv">
        <title>Comparative genomics of Chlamydomonas.</title>
        <authorList>
            <person name="Craig R.J."/>
            <person name="Hasan A.R."/>
            <person name="Ness R.W."/>
            <person name="Keightley P.D."/>
        </authorList>
    </citation>
    <scope>NUCLEOTIDE SEQUENCE</scope>
    <source>
        <strain evidence="3">SAG 7.73</strain>
    </source>
</reference>
<feature type="region of interest" description="Disordered" evidence="1">
    <location>
        <begin position="677"/>
        <end position="702"/>
    </location>
</feature>
<feature type="region of interest" description="Disordered" evidence="1">
    <location>
        <begin position="383"/>
        <end position="508"/>
    </location>
</feature>
<proteinExistence type="predicted"/>
<feature type="signal peptide" evidence="2">
    <location>
        <begin position="1"/>
        <end position="17"/>
    </location>
</feature>
<dbReference type="Proteomes" id="UP000650467">
    <property type="component" value="Unassembled WGS sequence"/>
</dbReference>
<comment type="caution">
    <text evidence="3">The sequence shown here is derived from an EMBL/GenBank/DDBJ whole genome shotgun (WGS) entry which is preliminary data.</text>
</comment>
<feature type="compositionally biased region" description="Low complexity" evidence="1">
    <location>
        <begin position="406"/>
        <end position="428"/>
    </location>
</feature>
<evidence type="ECO:0000256" key="2">
    <source>
        <dbReference type="SAM" id="SignalP"/>
    </source>
</evidence>
<feature type="compositionally biased region" description="Gly residues" evidence="1">
    <location>
        <begin position="395"/>
        <end position="405"/>
    </location>
</feature>
<protein>
    <submittedName>
        <fullName evidence="3">Uncharacterized protein</fullName>
    </submittedName>
</protein>
<keyword evidence="4" id="KW-1185">Reference proteome</keyword>
<sequence length="702" mass="68227">MGPAVLALLALAAASRCIHVLASGSSHHSHYGATLVSEAVAPRSAVVLDAYLPGLKPATSEAGYAATPAGSASSSLAADSKFRLAADGTLNWGGGFATGQAMAVNPSQGRWASQLLGGPGGQSRPASATAAYVVVPQFLQCCSLFPSRGYYLSEAATGPAGASAAGGYYWVGEVGYNPLSNSLGVATSQAQAGTFDGPHTGPLASRAVVSRGDQSLGFAGVEAIGQTNAVVNFADPRVEQYGQVLVSGTASTGLNLNQLLTKQQQQGAAAAANRSSSNGRSPPPAASDAGVRGLVLPSTKILEQADGGIRTANNTGSGGGSNRSTGVSGDNGSRTQAPVGLVPFCAQWFNLQTLDALRSFQSAVGPAYNNDYLDNGDYGGGVGDYSSSSSDGENGHGGGAAGGGHSNSDSGAGSPRGAGMTDSAAAAAGNGGGGATGEGNGSGRGYRGTAAAAPSPAAAGPRPTNDTDGPRVLFLGEADPTLDDSAAAGPSGSLQRAQSGGTGQQAAAVATTPLLDRRRTGAAASPATQLLPPALKQLLLGAPGAQSLRVAIAGDGPTLAGAFRGAAVNATARQRGVLNASLSHINEAWQLRVQAAALSAEAVVRAMVAIADAASPLTAAMLQLGNASYSRAAALSNQGVDAAIAALSAGLPPGVAAGLQAKADAMAAQLVAAAATGGAGGPGPAAAPLGPNTRPPVASAGQ</sequence>
<evidence type="ECO:0000313" key="4">
    <source>
        <dbReference type="Proteomes" id="UP000650467"/>
    </source>
</evidence>
<evidence type="ECO:0000256" key="1">
    <source>
        <dbReference type="SAM" id="MobiDB-lite"/>
    </source>
</evidence>